<evidence type="ECO:0000256" key="5">
    <source>
        <dbReference type="RuleBase" id="RU361267"/>
    </source>
</evidence>
<comment type="catalytic activity">
    <reaction evidence="5">
        <text>a 1-acyl-sn-glycero-3-phosphate + an acyl-CoA = a 1,2-diacyl-sn-glycero-3-phosphate + CoA</text>
        <dbReference type="Rhea" id="RHEA:19709"/>
        <dbReference type="ChEBI" id="CHEBI:57287"/>
        <dbReference type="ChEBI" id="CHEBI:57970"/>
        <dbReference type="ChEBI" id="CHEBI:58342"/>
        <dbReference type="ChEBI" id="CHEBI:58608"/>
        <dbReference type="EC" id="2.3.1.51"/>
    </reaction>
</comment>
<dbReference type="KEGG" id="egl:EGR_01862"/>
<feature type="region of interest" description="Disordered" evidence="6">
    <location>
        <begin position="533"/>
        <end position="552"/>
    </location>
</feature>
<dbReference type="EMBL" id="APAU02000007">
    <property type="protein sequence ID" value="EUB63371.1"/>
    <property type="molecule type" value="Genomic_DNA"/>
</dbReference>
<keyword evidence="5" id="KW-0443">Lipid metabolism</keyword>
<keyword evidence="3 5" id="KW-0808">Transferase</keyword>
<dbReference type="Pfam" id="PF01553">
    <property type="entry name" value="Acyltransferase"/>
    <property type="match status" value="2"/>
</dbReference>
<feature type="transmembrane region" description="Helical" evidence="7">
    <location>
        <begin position="30"/>
        <end position="49"/>
    </location>
</feature>
<dbReference type="GO" id="GO:0005783">
    <property type="term" value="C:endoplasmic reticulum"/>
    <property type="evidence" value="ECO:0007669"/>
    <property type="project" value="TreeGrafter"/>
</dbReference>
<keyword evidence="5" id="KW-0444">Lipid biosynthesis</keyword>
<protein>
    <recommendedName>
        <fullName evidence="5">1-acyl-sn-glycerol-3-phosphate acyltransferase</fullName>
        <ecNumber evidence="5">2.3.1.51</ecNumber>
    </recommendedName>
</protein>
<dbReference type="InterPro" id="IPR002123">
    <property type="entry name" value="Plipid/glycerol_acylTrfase"/>
</dbReference>
<keyword evidence="5" id="KW-0594">Phospholipid biosynthesis</keyword>
<feature type="domain" description="Phospholipid/glycerol acyltransferase" evidence="8">
    <location>
        <begin position="90"/>
        <end position="205"/>
    </location>
</feature>
<keyword evidence="4 5" id="KW-0012">Acyltransferase</keyword>
<evidence type="ECO:0000256" key="2">
    <source>
        <dbReference type="ARBA" id="ARBA00008655"/>
    </source>
</evidence>
<comment type="similarity">
    <text evidence="2 5">Belongs to the 1-acyl-sn-glycerol-3-phosphate acyltransferase family.</text>
</comment>
<dbReference type="PANTHER" id="PTHR10434">
    <property type="entry name" value="1-ACYL-SN-GLYCEROL-3-PHOSPHATE ACYLTRANSFERASE"/>
    <property type="match status" value="1"/>
</dbReference>
<dbReference type="SUPFAM" id="SSF69593">
    <property type="entry name" value="Glycerol-3-phosphate (1)-acyltransferase"/>
    <property type="match status" value="2"/>
</dbReference>
<dbReference type="CTD" id="36337577"/>
<sequence>MYWQLAISFVLLMIVIPATRARVHYFLAYFIYASVVFVGSVVYAFKFFLKGEPRYENSCEFMKVYRLARTLMGLQPRIFGLETYDPEQQYIYIANHQSFIDVLSLTDVWKLPSTVIAKDTLRYFGPLGAILYYTKCILIHRSNHEKAISEMNRAAEQIMNDKVSLFVFPEGTRNCSGHLLPFKKGAFHMAIQTHLPIQPVVISCYNSFLDHKRFSLTPVPYSIYLLPPISTVGMDKSQVDELVKRTYLAMSEVFNRTAGSGMDAVWLLLLISILTVFYIICKIPIVRYYVKYFALGLILNVGSVFFTLTFLIKGKPSFANSCDVMPLLHLSQCVLGLRPKLYGLENCYMHRQCIYVINHQSFIDAIVISHLWREPSSSIVKDSLRFYGLGWPMIHFMRILSIVRNDHAKAMKTMREAVRMVKKEHVNMFIFPEGTRNYSGRLLPFKKGAFHLAIQTQLPIVPVVISCYNSFLDHKNKIFDDAAYAVYILAPISTEGLTSADATSLTEKTHAVMSKVFDLTAGATKEDLWMDLREREKLQEHEEGQEQEQQSQ</sequence>
<evidence type="ECO:0000256" key="7">
    <source>
        <dbReference type="SAM" id="Phobius"/>
    </source>
</evidence>
<evidence type="ECO:0000256" key="6">
    <source>
        <dbReference type="SAM" id="MobiDB-lite"/>
    </source>
</evidence>
<name>W6URQ8_ECHGR</name>
<dbReference type="STRING" id="6210.W6URQ8"/>
<dbReference type="CDD" id="cd07989">
    <property type="entry name" value="LPLAT_AGPAT-like"/>
    <property type="match status" value="2"/>
</dbReference>
<comment type="pathway">
    <text evidence="1">Phospholipid metabolism; CDP-diacylglycerol biosynthesis; CDP-diacylglycerol from sn-glycerol 3-phosphate: step 2/3.</text>
</comment>
<dbReference type="AlphaFoldDB" id="W6URQ8"/>
<dbReference type="GO" id="GO:0016020">
    <property type="term" value="C:membrane"/>
    <property type="evidence" value="ECO:0007669"/>
    <property type="project" value="InterPro"/>
</dbReference>
<comment type="domain">
    <text evidence="5">The HXXXXD motif is essential for acyltransferase activity and may constitute the binding site for the phosphate moiety of the glycerol-3-phosphate.</text>
</comment>
<feature type="transmembrane region" description="Helical" evidence="7">
    <location>
        <begin position="264"/>
        <end position="286"/>
    </location>
</feature>
<keyword evidence="10" id="KW-1185">Reference proteome</keyword>
<accession>W6URQ8</accession>
<dbReference type="RefSeq" id="XP_024354567.1">
    <property type="nucleotide sequence ID" value="XM_024491111.1"/>
</dbReference>
<organism evidence="9 10">
    <name type="scientific">Echinococcus granulosus</name>
    <name type="common">Hydatid tapeworm</name>
    <dbReference type="NCBI Taxonomy" id="6210"/>
    <lineage>
        <taxon>Eukaryota</taxon>
        <taxon>Metazoa</taxon>
        <taxon>Spiralia</taxon>
        <taxon>Lophotrochozoa</taxon>
        <taxon>Platyhelminthes</taxon>
        <taxon>Cestoda</taxon>
        <taxon>Eucestoda</taxon>
        <taxon>Cyclophyllidea</taxon>
        <taxon>Taeniidae</taxon>
        <taxon>Echinococcus</taxon>
        <taxon>Echinococcus granulosus group</taxon>
    </lineage>
</organism>
<dbReference type="Proteomes" id="UP000019149">
    <property type="component" value="Unassembled WGS sequence"/>
</dbReference>
<dbReference type="PANTHER" id="PTHR10434:SF11">
    <property type="entry name" value="1-ACYL-SN-GLYCEROL-3-PHOSPHATE ACYLTRANSFERASE"/>
    <property type="match status" value="1"/>
</dbReference>
<keyword evidence="5" id="KW-1208">Phospholipid metabolism</keyword>
<dbReference type="InterPro" id="IPR004552">
    <property type="entry name" value="AGP_acyltrans"/>
</dbReference>
<dbReference type="GO" id="GO:0003841">
    <property type="term" value="F:1-acylglycerol-3-phosphate O-acyltransferase activity"/>
    <property type="evidence" value="ECO:0007669"/>
    <property type="project" value="UniProtKB-UniRule"/>
</dbReference>
<feature type="transmembrane region" description="Helical" evidence="7">
    <location>
        <begin position="292"/>
        <end position="312"/>
    </location>
</feature>
<dbReference type="GO" id="GO:0006654">
    <property type="term" value="P:phosphatidic acid biosynthetic process"/>
    <property type="evidence" value="ECO:0007669"/>
    <property type="project" value="TreeGrafter"/>
</dbReference>
<reference evidence="9 10" key="1">
    <citation type="journal article" date="2013" name="Nat. Genet.">
        <title>The genome of the hydatid tapeworm Echinococcus granulosus.</title>
        <authorList>
            <person name="Zheng H."/>
            <person name="Zhang W."/>
            <person name="Zhang L."/>
            <person name="Zhang Z."/>
            <person name="Li J."/>
            <person name="Lu G."/>
            <person name="Zhu Y."/>
            <person name="Wang Y."/>
            <person name="Huang Y."/>
            <person name="Liu J."/>
            <person name="Kang H."/>
            <person name="Chen J."/>
            <person name="Wang L."/>
            <person name="Chen A."/>
            <person name="Yu S."/>
            <person name="Gao Z."/>
            <person name="Jin L."/>
            <person name="Gu W."/>
            <person name="Wang Z."/>
            <person name="Zhao L."/>
            <person name="Shi B."/>
            <person name="Wen H."/>
            <person name="Lin R."/>
            <person name="Jones M.K."/>
            <person name="Brejova B."/>
            <person name="Vinar T."/>
            <person name="Zhao G."/>
            <person name="McManus D.P."/>
            <person name="Chen Z."/>
            <person name="Zhou Y."/>
            <person name="Wang S."/>
        </authorList>
    </citation>
    <scope>NUCLEOTIDE SEQUENCE [LARGE SCALE GENOMIC DNA]</scope>
</reference>
<evidence type="ECO:0000313" key="10">
    <source>
        <dbReference type="Proteomes" id="UP000019149"/>
    </source>
</evidence>
<proteinExistence type="inferred from homology"/>
<dbReference type="SMART" id="SM00563">
    <property type="entry name" value="PlsC"/>
    <property type="match status" value="2"/>
</dbReference>
<keyword evidence="7" id="KW-0812">Transmembrane</keyword>
<keyword evidence="7" id="KW-1133">Transmembrane helix</keyword>
<gene>
    <name evidence="9" type="ORF">EGR_01862</name>
</gene>
<keyword evidence="7" id="KW-0472">Membrane</keyword>
<dbReference type="EC" id="2.3.1.51" evidence="5"/>
<comment type="caution">
    <text evidence="9">The sequence shown here is derived from an EMBL/GenBank/DDBJ whole genome shotgun (WGS) entry which is preliminary data.</text>
</comment>
<evidence type="ECO:0000256" key="4">
    <source>
        <dbReference type="ARBA" id="ARBA00023315"/>
    </source>
</evidence>
<evidence type="ECO:0000259" key="8">
    <source>
        <dbReference type="SMART" id="SM00563"/>
    </source>
</evidence>
<dbReference type="NCBIfam" id="TIGR00530">
    <property type="entry name" value="AGP_acyltrn"/>
    <property type="match status" value="1"/>
</dbReference>
<evidence type="ECO:0000256" key="1">
    <source>
        <dbReference type="ARBA" id="ARBA00004728"/>
    </source>
</evidence>
<feature type="domain" description="Phospholipid/glycerol acyltransferase" evidence="8">
    <location>
        <begin position="353"/>
        <end position="468"/>
    </location>
</feature>
<dbReference type="GeneID" id="36337577"/>
<dbReference type="OrthoDB" id="202234at2759"/>
<feature type="compositionally biased region" description="Basic and acidic residues" evidence="6">
    <location>
        <begin position="533"/>
        <end position="544"/>
    </location>
</feature>
<evidence type="ECO:0000256" key="3">
    <source>
        <dbReference type="ARBA" id="ARBA00022679"/>
    </source>
</evidence>
<evidence type="ECO:0000313" key="9">
    <source>
        <dbReference type="EMBL" id="EUB63371.1"/>
    </source>
</evidence>